<dbReference type="InterPro" id="IPR015202">
    <property type="entry name" value="GO-like_E_set"/>
</dbReference>
<evidence type="ECO:0000259" key="4">
    <source>
        <dbReference type="Pfam" id="PF07250"/>
    </source>
</evidence>
<evidence type="ECO:0000313" key="7">
    <source>
        <dbReference type="Proteomes" id="UP000266327"/>
    </source>
</evidence>
<evidence type="ECO:0000256" key="3">
    <source>
        <dbReference type="SAM" id="SignalP"/>
    </source>
</evidence>
<dbReference type="PANTHER" id="PTHR32208:SF56">
    <property type="entry name" value="GALACTOSE OXIDASE-RELATED"/>
    <property type="match status" value="1"/>
</dbReference>
<feature type="region of interest" description="Disordered" evidence="2">
    <location>
        <begin position="33"/>
        <end position="78"/>
    </location>
</feature>
<dbReference type="Pfam" id="PF07250">
    <property type="entry name" value="Glyoxal_oxid_N"/>
    <property type="match status" value="1"/>
</dbReference>
<dbReference type="Gene3D" id="2.60.40.10">
    <property type="entry name" value="Immunoglobulins"/>
    <property type="match status" value="1"/>
</dbReference>
<gene>
    <name evidence="6" type="ORF">D3878_05285</name>
</gene>
<reference evidence="7" key="1">
    <citation type="submission" date="2018-09" db="EMBL/GenBank/DDBJ databases">
        <authorList>
            <person name="Zhu H."/>
        </authorList>
    </citation>
    <scope>NUCLEOTIDE SEQUENCE [LARGE SCALE GENOMIC DNA]</scope>
    <source>
        <strain evidence="7">K1S02-23</strain>
    </source>
</reference>
<evidence type="ECO:0000256" key="1">
    <source>
        <dbReference type="ARBA" id="ARBA00022729"/>
    </source>
</evidence>
<dbReference type="PANTHER" id="PTHR32208">
    <property type="entry name" value="SECRETED PROTEIN-RELATED"/>
    <property type="match status" value="1"/>
</dbReference>
<dbReference type="InterPro" id="IPR009880">
    <property type="entry name" value="Glyoxal_oxidase_N"/>
</dbReference>
<protein>
    <submittedName>
        <fullName evidence="6">DUF1929 domain-containing protein</fullName>
    </submittedName>
</protein>
<dbReference type="AlphaFoldDB" id="A0A3A3G2L8"/>
<dbReference type="SUPFAM" id="SSF81296">
    <property type="entry name" value="E set domains"/>
    <property type="match status" value="1"/>
</dbReference>
<dbReference type="Proteomes" id="UP000266327">
    <property type="component" value="Unassembled WGS sequence"/>
</dbReference>
<dbReference type="EMBL" id="QYUQ01000002">
    <property type="protein sequence ID" value="RJG01069.1"/>
    <property type="molecule type" value="Genomic_DNA"/>
</dbReference>
<dbReference type="CDD" id="cd02851">
    <property type="entry name" value="E_set_GO_C"/>
    <property type="match status" value="1"/>
</dbReference>
<feature type="domain" description="Glyoxal oxidase N-terminal" evidence="4">
    <location>
        <begin position="336"/>
        <end position="419"/>
    </location>
</feature>
<dbReference type="Pfam" id="PF09118">
    <property type="entry name" value="GO-like_E_set"/>
    <property type="match status" value="1"/>
</dbReference>
<dbReference type="InterPro" id="IPR014756">
    <property type="entry name" value="Ig_E-set"/>
</dbReference>
<dbReference type="InterPro" id="IPR006652">
    <property type="entry name" value="Kelch_1"/>
</dbReference>
<dbReference type="SUPFAM" id="SSF50965">
    <property type="entry name" value="Galactose oxidase, central domain"/>
    <property type="match status" value="1"/>
</dbReference>
<name>A0A3A3G2L8_9BURK</name>
<feature type="signal peptide" evidence="3">
    <location>
        <begin position="1"/>
        <end position="37"/>
    </location>
</feature>
<evidence type="ECO:0000256" key="2">
    <source>
        <dbReference type="SAM" id="MobiDB-lite"/>
    </source>
</evidence>
<evidence type="ECO:0000259" key="5">
    <source>
        <dbReference type="Pfam" id="PF09118"/>
    </source>
</evidence>
<dbReference type="InterPro" id="IPR011043">
    <property type="entry name" value="Gal_Oxase/kelch_b-propeller"/>
</dbReference>
<dbReference type="Gene3D" id="2.130.10.80">
    <property type="entry name" value="Galactose oxidase/kelch, beta-propeller"/>
    <property type="match status" value="1"/>
</dbReference>
<dbReference type="InterPro" id="IPR013783">
    <property type="entry name" value="Ig-like_fold"/>
</dbReference>
<comment type="caution">
    <text evidence="6">The sequence shown here is derived from an EMBL/GenBank/DDBJ whole genome shotgun (WGS) entry which is preliminary data.</text>
</comment>
<organism evidence="6 7">
    <name type="scientific">Noviherbaspirillum sedimenti</name>
    <dbReference type="NCBI Taxonomy" id="2320865"/>
    <lineage>
        <taxon>Bacteria</taxon>
        <taxon>Pseudomonadati</taxon>
        <taxon>Pseudomonadota</taxon>
        <taxon>Betaproteobacteria</taxon>
        <taxon>Burkholderiales</taxon>
        <taxon>Oxalobacteraceae</taxon>
        <taxon>Noviherbaspirillum</taxon>
    </lineage>
</organism>
<sequence length="544" mass="57198">MTMHDHRQHQQRITTLMASLLLCTACGGGGSASNTSAAPGTAASATTAPTTSTTSDSVTTSTASTTSTTAPPAIPHTRSSWSDVISLPIVPVAAANLPNGKVLTWSAFAPDNFGDENAWGQTYSAIFDPASRTSQQRVVTETQHDMFCPGTTMLADGRILINGGSSSQKTTFYNPANDAWTTGPLMNIPRGYPGNTILADGSVLTLGGAWSGGASAKDAEIWSPSGWRVMSGIPIAPFIGPDPRGTYRGDNHLWLFAQANGRVFHAGPGANMHWIDTSANGQVVNAGTRGNDAYSMNGNAVLYDIGKLLKIGGAPAYEDADSNNAAYLIDMNNVSVRKIATMNYARAMHNSVVLPNGQVVITGGQTYVKLFSDDSSVLMAELWDPKTEIFSKLSAMQVPRNYHSFSLLLPDGRVLVGGGGLCGACTTNHANVEILTPPYLLMADGTAASRPAITSAPTTGSYGASITVTTNVTVNAFVLMRLSAVTHSINNDQRRVPLQSSSVDGRSHQLAIPANRGILPPGYYMLFAMNADGVPSIANTIQIR</sequence>
<feature type="domain" description="Galactose oxidase-like Early set" evidence="5">
    <location>
        <begin position="450"/>
        <end position="543"/>
    </location>
</feature>
<keyword evidence="7" id="KW-1185">Reference proteome</keyword>
<proteinExistence type="predicted"/>
<feature type="compositionally biased region" description="Low complexity" evidence="2">
    <location>
        <begin position="33"/>
        <end position="71"/>
    </location>
</feature>
<accession>A0A3A3G2L8</accession>
<keyword evidence="1 3" id="KW-0732">Signal</keyword>
<dbReference type="SMART" id="SM00612">
    <property type="entry name" value="Kelch"/>
    <property type="match status" value="2"/>
</dbReference>
<dbReference type="InterPro" id="IPR037293">
    <property type="entry name" value="Gal_Oxidase_central_sf"/>
</dbReference>
<evidence type="ECO:0000313" key="6">
    <source>
        <dbReference type="EMBL" id="RJG01069.1"/>
    </source>
</evidence>
<feature type="chain" id="PRO_5017453834" evidence="3">
    <location>
        <begin position="38"/>
        <end position="544"/>
    </location>
</feature>